<gene>
    <name evidence="1" type="ORF">GCM10010912_58340</name>
</gene>
<name>A0A917FT35_9BACL</name>
<evidence type="ECO:0000313" key="1">
    <source>
        <dbReference type="EMBL" id="GGG06034.1"/>
    </source>
</evidence>
<dbReference type="PROSITE" id="PS00092">
    <property type="entry name" value="N6_MTASE"/>
    <property type="match status" value="1"/>
</dbReference>
<proteinExistence type="predicted"/>
<evidence type="ECO:0000313" key="2">
    <source>
        <dbReference type="Proteomes" id="UP000637643"/>
    </source>
</evidence>
<dbReference type="InterPro" id="IPR002052">
    <property type="entry name" value="DNA_methylase_N6_adenine_CS"/>
</dbReference>
<sequence>MLARRLSRSKSRGHAAVMCGSLACICESTDEEEDRQLIDGEQAALVLADPPYNVAEKSD</sequence>
<comment type="caution">
    <text evidence="1">The sequence shown here is derived from an EMBL/GenBank/DDBJ whole genome shotgun (WGS) entry which is preliminary data.</text>
</comment>
<dbReference type="GO" id="GO:0003676">
    <property type="term" value="F:nucleic acid binding"/>
    <property type="evidence" value="ECO:0007669"/>
    <property type="project" value="InterPro"/>
</dbReference>
<reference evidence="1" key="1">
    <citation type="journal article" date="2014" name="Int. J. Syst. Evol. Microbiol.">
        <title>Complete genome sequence of Corynebacterium casei LMG S-19264T (=DSM 44701T), isolated from a smear-ripened cheese.</title>
        <authorList>
            <consortium name="US DOE Joint Genome Institute (JGI-PGF)"/>
            <person name="Walter F."/>
            <person name="Albersmeier A."/>
            <person name="Kalinowski J."/>
            <person name="Ruckert C."/>
        </authorList>
    </citation>
    <scope>NUCLEOTIDE SEQUENCE</scope>
    <source>
        <strain evidence="1">CGMCC 1.16134</strain>
    </source>
</reference>
<dbReference type="PROSITE" id="PS51257">
    <property type="entry name" value="PROKAR_LIPOPROTEIN"/>
    <property type="match status" value="1"/>
</dbReference>
<organism evidence="1 2">
    <name type="scientific">Paenibacillus albidus</name>
    <dbReference type="NCBI Taxonomy" id="2041023"/>
    <lineage>
        <taxon>Bacteria</taxon>
        <taxon>Bacillati</taxon>
        <taxon>Bacillota</taxon>
        <taxon>Bacilli</taxon>
        <taxon>Bacillales</taxon>
        <taxon>Paenibacillaceae</taxon>
        <taxon>Paenibacillus</taxon>
    </lineage>
</organism>
<dbReference type="AlphaFoldDB" id="A0A917FT35"/>
<dbReference type="GO" id="GO:0032259">
    <property type="term" value="P:methylation"/>
    <property type="evidence" value="ECO:0007669"/>
    <property type="project" value="InterPro"/>
</dbReference>
<reference evidence="1" key="2">
    <citation type="submission" date="2020-09" db="EMBL/GenBank/DDBJ databases">
        <authorList>
            <person name="Sun Q."/>
            <person name="Zhou Y."/>
        </authorList>
    </citation>
    <scope>NUCLEOTIDE SEQUENCE</scope>
    <source>
        <strain evidence="1">CGMCC 1.16134</strain>
    </source>
</reference>
<protein>
    <submittedName>
        <fullName evidence="1">Uncharacterized protein</fullName>
    </submittedName>
</protein>
<dbReference type="GO" id="GO:0008168">
    <property type="term" value="F:methyltransferase activity"/>
    <property type="evidence" value="ECO:0007669"/>
    <property type="project" value="InterPro"/>
</dbReference>
<keyword evidence="2" id="KW-1185">Reference proteome</keyword>
<accession>A0A917FT35</accession>
<dbReference type="EMBL" id="BMKR01000040">
    <property type="protein sequence ID" value="GGG06034.1"/>
    <property type="molecule type" value="Genomic_DNA"/>
</dbReference>
<dbReference type="Proteomes" id="UP000637643">
    <property type="component" value="Unassembled WGS sequence"/>
</dbReference>